<comment type="caution">
    <text evidence="2">The sequence shown here is derived from an EMBL/GenBank/DDBJ whole genome shotgun (WGS) entry which is preliminary data.</text>
</comment>
<accession>A0AAU9PG34</accession>
<evidence type="ECO:0000313" key="3">
    <source>
        <dbReference type="Proteomes" id="UP001157418"/>
    </source>
</evidence>
<evidence type="ECO:0000313" key="2">
    <source>
        <dbReference type="EMBL" id="CAH1448667.1"/>
    </source>
</evidence>
<dbReference type="Proteomes" id="UP001157418">
    <property type="component" value="Unassembled WGS sequence"/>
</dbReference>
<dbReference type="AlphaFoldDB" id="A0AAU9PG34"/>
<gene>
    <name evidence="2" type="ORF">LVIROSA_LOCUS34194</name>
</gene>
<name>A0AAU9PG34_9ASTR</name>
<dbReference type="EMBL" id="CAKMRJ010005634">
    <property type="protein sequence ID" value="CAH1448667.1"/>
    <property type="molecule type" value="Genomic_DNA"/>
</dbReference>
<reference evidence="2 3" key="1">
    <citation type="submission" date="2022-01" db="EMBL/GenBank/DDBJ databases">
        <authorList>
            <person name="Xiong W."/>
            <person name="Schranz E."/>
        </authorList>
    </citation>
    <scope>NUCLEOTIDE SEQUENCE [LARGE SCALE GENOMIC DNA]</scope>
</reference>
<protein>
    <submittedName>
        <fullName evidence="2">Uncharacterized protein</fullName>
    </submittedName>
</protein>
<organism evidence="2 3">
    <name type="scientific">Lactuca virosa</name>
    <dbReference type="NCBI Taxonomy" id="75947"/>
    <lineage>
        <taxon>Eukaryota</taxon>
        <taxon>Viridiplantae</taxon>
        <taxon>Streptophyta</taxon>
        <taxon>Embryophyta</taxon>
        <taxon>Tracheophyta</taxon>
        <taxon>Spermatophyta</taxon>
        <taxon>Magnoliopsida</taxon>
        <taxon>eudicotyledons</taxon>
        <taxon>Gunneridae</taxon>
        <taxon>Pentapetalae</taxon>
        <taxon>asterids</taxon>
        <taxon>campanulids</taxon>
        <taxon>Asterales</taxon>
        <taxon>Asteraceae</taxon>
        <taxon>Cichorioideae</taxon>
        <taxon>Cichorieae</taxon>
        <taxon>Lactucinae</taxon>
        <taxon>Lactuca</taxon>
    </lineage>
</organism>
<feature type="compositionally biased region" description="Basic and acidic residues" evidence="1">
    <location>
        <begin position="101"/>
        <end position="117"/>
    </location>
</feature>
<keyword evidence="3" id="KW-1185">Reference proteome</keyword>
<feature type="compositionally biased region" description="Acidic residues" evidence="1">
    <location>
        <begin position="78"/>
        <end position="100"/>
    </location>
</feature>
<proteinExistence type="predicted"/>
<evidence type="ECO:0000256" key="1">
    <source>
        <dbReference type="SAM" id="MobiDB-lite"/>
    </source>
</evidence>
<sequence length="151" mass="15754">MPGKPNINMKKCNSERSGGHTVSKRGTTSNCSLCSQEGHNNGICPLNQVNAVDDVCLFDYHVLFDAEVGARHRTFEEVGGDGEVGEGYGADEEVGGDAEVGEGHGVSEDVGEGHGHMADLKLGDEQVGDEQVVDLEVGDIGGVADLQNTGN</sequence>
<feature type="region of interest" description="Disordered" evidence="1">
    <location>
        <begin position="1"/>
        <end position="28"/>
    </location>
</feature>
<feature type="region of interest" description="Disordered" evidence="1">
    <location>
        <begin position="77"/>
        <end position="117"/>
    </location>
</feature>